<evidence type="ECO:0000256" key="2">
    <source>
        <dbReference type="SAM" id="MobiDB-lite"/>
    </source>
</evidence>
<dbReference type="OrthoDB" id="9808942at2"/>
<protein>
    <submittedName>
        <fullName evidence="3">Alkaline shock protein 23</fullName>
    </submittedName>
</protein>
<feature type="region of interest" description="Disordered" evidence="2">
    <location>
        <begin position="1"/>
        <end position="42"/>
    </location>
</feature>
<name>A0A0F0LFI0_9MICO</name>
<dbReference type="RefSeq" id="WP_082071482.1">
    <property type="nucleotide sequence ID" value="NZ_CAKKLT010000031.1"/>
</dbReference>
<dbReference type="InterPro" id="IPR005531">
    <property type="entry name" value="Asp23"/>
</dbReference>
<dbReference type="AlphaFoldDB" id="A0A0F0LFI0"/>
<accession>A0A0F0LFI0</accession>
<gene>
    <name evidence="3" type="ORF">RS83_00496</name>
</gene>
<sequence>MATQDQNTAPTTPAEKGLPDTAAAAKPAAPAPRVDRTASFSSSRIPTDVEAAGTTTIAEGVVAKVAGIAAREVAGVYALGGGGARAFGAIRDVINATDLAQGVKVEVGETQAAADLTIVVEYPAPIQEVANNVRAAVAGAITRLVGLEVVEVNVEVNDVHVPGQDNNQDAEESRVS</sequence>
<dbReference type="PANTHER" id="PTHR34297:SF3">
    <property type="entry name" value="ALKALINE SHOCK PROTEIN 23"/>
    <property type="match status" value="1"/>
</dbReference>
<feature type="compositionally biased region" description="Polar residues" evidence="2">
    <location>
        <begin position="1"/>
        <end position="11"/>
    </location>
</feature>
<evidence type="ECO:0000313" key="3">
    <source>
        <dbReference type="EMBL" id="KJL31045.1"/>
    </source>
</evidence>
<dbReference type="PATRIC" id="fig|82380.11.peg.512"/>
<dbReference type="Pfam" id="PF03780">
    <property type="entry name" value="Asp23"/>
    <property type="match status" value="1"/>
</dbReference>
<evidence type="ECO:0000313" key="4">
    <source>
        <dbReference type="Proteomes" id="UP000033640"/>
    </source>
</evidence>
<feature type="compositionally biased region" description="Low complexity" evidence="2">
    <location>
        <begin position="22"/>
        <end position="32"/>
    </location>
</feature>
<comment type="similarity">
    <text evidence="1">Belongs to the asp23 family.</text>
</comment>
<comment type="caution">
    <text evidence="3">The sequence shown here is derived from an EMBL/GenBank/DDBJ whole genome shotgun (WGS) entry which is preliminary data.</text>
</comment>
<evidence type="ECO:0000256" key="1">
    <source>
        <dbReference type="ARBA" id="ARBA00005721"/>
    </source>
</evidence>
<proteinExistence type="inferred from homology"/>
<reference evidence="3 4" key="1">
    <citation type="submission" date="2015-02" db="EMBL/GenBank/DDBJ databases">
        <title>Draft genome sequences of ten Microbacterium spp. with emphasis on heavy metal contaminated environments.</title>
        <authorList>
            <person name="Corretto E."/>
        </authorList>
    </citation>
    <scope>NUCLEOTIDE SEQUENCE [LARGE SCALE GENOMIC DNA]</scope>
    <source>
        <strain evidence="3 4">BEL4b</strain>
    </source>
</reference>
<dbReference type="PANTHER" id="PTHR34297">
    <property type="entry name" value="HYPOTHETICAL CYTOSOLIC PROTEIN-RELATED"/>
    <property type="match status" value="1"/>
</dbReference>
<dbReference type="Proteomes" id="UP000033640">
    <property type="component" value="Unassembled WGS sequence"/>
</dbReference>
<organism evidence="3 4">
    <name type="scientific">Microbacterium oxydans</name>
    <dbReference type="NCBI Taxonomy" id="82380"/>
    <lineage>
        <taxon>Bacteria</taxon>
        <taxon>Bacillati</taxon>
        <taxon>Actinomycetota</taxon>
        <taxon>Actinomycetes</taxon>
        <taxon>Micrococcales</taxon>
        <taxon>Microbacteriaceae</taxon>
        <taxon>Microbacterium</taxon>
    </lineage>
</organism>
<dbReference type="EMBL" id="JYIW01000017">
    <property type="protein sequence ID" value="KJL31045.1"/>
    <property type="molecule type" value="Genomic_DNA"/>
</dbReference>